<comment type="caution">
    <text evidence="1">The sequence shown here is derived from an EMBL/GenBank/DDBJ whole genome shotgun (WGS) entry which is preliminary data.</text>
</comment>
<sequence>MELLSEAFPPKPHWTAQDVPDMTGKVVAVTGYGGIGYYTIKALLDRNAKVYVLGRKESLFDAAVERLASDSPPTTRKPLFIQCDLSSLQSPVKAANELKDKEPKLDALFCNAGVMVPPTGSKTDNGYDLQWQTNVMGHWILATNLLPILLKVSEDSNGVNKARIVHTSSSGHRFAPSKTIDWESLKVKEDGSIGNGLGNWVLYGQSKIGNIIVAEELNRRYGDHLISTSCNPGNLKTDLPRHLKQSFFVRLMGWVEPLVTYPAALGALTQLYLGTAPGVKGGDYGIPWARIGKPRDDAIGEKVGKEVWDWLERECKA</sequence>
<keyword evidence="2" id="KW-1185">Reference proteome</keyword>
<organism evidence="1 2">
    <name type="scientific">Naganishia friedmannii</name>
    <dbReference type="NCBI Taxonomy" id="89922"/>
    <lineage>
        <taxon>Eukaryota</taxon>
        <taxon>Fungi</taxon>
        <taxon>Dikarya</taxon>
        <taxon>Basidiomycota</taxon>
        <taxon>Agaricomycotina</taxon>
        <taxon>Tremellomycetes</taxon>
        <taxon>Filobasidiales</taxon>
        <taxon>Filobasidiaceae</taxon>
        <taxon>Naganishia</taxon>
    </lineage>
</organism>
<accession>A0ACC2V8M6</accession>
<evidence type="ECO:0000313" key="1">
    <source>
        <dbReference type="EMBL" id="KAJ9095710.1"/>
    </source>
</evidence>
<protein>
    <submittedName>
        <fullName evidence="1">Uncharacterized protein</fullName>
    </submittedName>
</protein>
<dbReference type="EMBL" id="JASBWT010000021">
    <property type="protein sequence ID" value="KAJ9095710.1"/>
    <property type="molecule type" value="Genomic_DNA"/>
</dbReference>
<dbReference type="Proteomes" id="UP001227268">
    <property type="component" value="Unassembled WGS sequence"/>
</dbReference>
<reference evidence="1" key="1">
    <citation type="submission" date="2023-04" db="EMBL/GenBank/DDBJ databases">
        <title>Draft Genome sequencing of Naganishia species isolated from polar environments using Oxford Nanopore Technology.</title>
        <authorList>
            <person name="Leo P."/>
            <person name="Venkateswaran K."/>
        </authorList>
    </citation>
    <scope>NUCLEOTIDE SEQUENCE</scope>
    <source>
        <strain evidence="1">MNA-CCFEE 5423</strain>
    </source>
</reference>
<gene>
    <name evidence="1" type="ORF">QFC21_005582</name>
</gene>
<proteinExistence type="predicted"/>
<name>A0ACC2V8M6_9TREE</name>
<evidence type="ECO:0000313" key="2">
    <source>
        <dbReference type="Proteomes" id="UP001227268"/>
    </source>
</evidence>